<feature type="transmembrane region" description="Helical" evidence="1">
    <location>
        <begin position="205"/>
        <end position="226"/>
    </location>
</feature>
<sequence>MLPFFFRSLLSAAAILGGGILFGEGLFSPGELLLSAAAGGVLLSLVYTYLRLLPVPVVPLLLVPLMGLVLLLFAGVVFFRAELGLGRLAVADLSRGPFRQDQWSGVLLHGRTTSLYVSRDQGPRDHSDRTFSGAVLVRHREVPRLAVYREITWDTGEGRLVLPGGDALASTAIAGLGRRALPPVLRRLSLDLLRVFRGPNRGESVVMVLARGGALTAALVLVWVVTRLTRWPLLNGVLALAWVRVVLAVPRGADLATELWREYLPPLLLTSEFVWAVMALVLGGIALVQPPFRRWQRDTLGIGEKR</sequence>
<comment type="caution">
    <text evidence="2">The sequence shown here is derived from an EMBL/GenBank/DDBJ whole genome shotgun (WGS) entry which is preliminary data.</text>
</comment>
<proteinExistence type="predicted"/>
<keyword evidence="1" id="KW-0472">Membrane</keyword>
<feature type="transmembrane region" description="Helical" evidence="1">
    <location>
        <begin position="233"/>
        <end position="253"/>
    </location>
</feature>
<dbReference type="Proteomes" id="UP000237350">
    <property type="component" value="Unassembled WGS sequence"/>
</dbReference>
<dbReference type="EMBL" id="LPWH01000112">
    <property type="protein sequence ID" value="POQ99025.1"/>
    <property type="molecule type" value="Genomic_DNA"/>
</dbReference>
<keyword evidence="1" id="KW-1133">Transmembrane helix</keyword>
<keyword evidence="1" id="KW-0812">Transmembrane</keyword>
<keyword evidence="3" id="KW-1185">Reference proteome</keyword>
<protein>
    <submittedName>
        <fullName evidence="2">Uncharacterized protein</fullName>
    </submittedName>
</protein>
<evidence type="ECO:0000313" key="2">
    <source>
        <dbReference type="EMBL" id="POQ99025.1"/>
    </source>
</evidence>
<accession>A0A2S4JHR2</accession>
<gene>
    <name evidence="2" type="ORF">AU468_11605</name>
</gene>
<feature type="transmembrane region" description="Helical" evidence="1">
    <location>
        <begin position="57"/>
        <end position="79"/>
    </location>
</feature>
<evidence type="ECO:0000256" key="1">
    <source>
        <dbReference type="SAM" id="Phobius"/>
    </source>
</evidence>
<feature type="transmembrane region" description="Helical" evidence="1">
    <location>
        <begin position="33"/>
        <end position="50"/>
    </location>
</feature>
<reference evidence="3" key="1">
    <citation type="submission" date="2015-12" db="EMBL/GenBank/DDBJ databases">
        <authorList>
            <person name="Lodha T.D."/>
            <person name="Chintalapati S."/>
            <person name="Chintalapati V.R."/>
            <person name="Sravanthi T."/>
        </authorList>
    </citation>
    <scope>NUCLEOTIDE SEQUENCE [LARGE SCALE GENOMIC DNA]</scope>
    <source>
        <strain evidence="3">JC133</strain>
    </source>
</reference>
<organism evidence="2 3">
    <name type="scientific">Alkalispirochaeta sphaeroplastigenens</name>
    <dbReference type="NCBI Taxonomy" id="1187066"/>
    <lineage>
        <taxon>Bacteria</taxon>
        <taxon>Pseudomonadati</taxon>
        <taxon>Spirochaetota</taxon>
        <taxon>Spirochaetia</taxon>
        <taxon>Spirochaetales</taxon>
        <taxon>Spirochaetaceae</taxon>
        <taxon>Alkalispirochaeta</taxon>
    </lineage>
</organism>
<dbReference type="AlphaFoldDB" id="A0A2S4JHR2"/>
<feature type="transmembrane region" description="Helical" evidence="1">
    <location>
        <begin position="273"/>
        <end position="292"/>
    </location>
</feature>
<evidence type="ECO:0000313" key="3">
    <source>
        <dbReference type="Proteomes" id="UP000237350"/>
    </source>
</evidence>
<name>A0A2S4JHR2_9SPIO</name>